<evidence type="ECO:0000313" key="4">
    <source>
        <dbReference type="Proteomes" id="UP000320643"/>
    </source>
</evidence>
<evidence type="ECO:0000313" key="3">
    <source>
        <dbReference type="EMBL" id="TRW25319.1"/>
    </source>
</evidence>
<evidence type="ECO:0000256" key="1">
    <source>
        <dbReference type="SAM" id="SignalP"/>
    </source>
</evidence>
<dbReference type="OrthoDB" id="9764939at2"/>
<gene>
    <name evidence="3" type="ORF">FMM05_08425</name>
</gene>
<reference evidence="3 4" key="1">
    <citation type="submission" date="2019-07" db="EMBL/GenBank/DDBJ databases">
        <title>Flavobacterium sp. nov., isolated from glacier ice.</title>
        <authorList>
            <person name="Liu Q."/>
            <person name="Xin Y.-H."/>
        </authorList>
    </citation>
    <scope>NUCLEOTIDE SEQUENCE [LARGE SCALE GENOMIC DNA]</scope>
    <source>
        <strain evidence="3 4">ZT4R6</strain>
    </source>
</reference>
<feature type="domain" description="Peptidase M28" evidence="2">
    <location>
        <begin position="92"/>
        <end position="295"/>
    </location>
</feature>
<protein>
    <submittedName>
        <fullName evidence="3">M28 family peptidase</fullName>
    </submittedName>
</protein>
<feature type="chain" id="PRO_5022184291" evidence="1">
    <location>
        <begin position="20"/>
        <end position="317"/>
    </location>
</feature>
<dbReference type="AlphaFoldDB" id="A0A552V4F6"/>
<dbReference type="SUPFAM" id="SSF53187">
    <property type="entry name" value="Zn-dependent exopeptidases"/>
    <property type="match status" value="1"/>
</dbReference>
<dbReference type="PANTHER" id="PTHR12147">
    <property type="entry name" value="METALLOPEPTIDASE M28 FAMILY MEMBER"/>
    <property type="match status" value="1"/>
</dbReference>
<dbReference type="PANTHER" id="PTHR12147:SF26">
    <property type="entry name" value="PEPTIDASE M28 DOMAIN-CONTAINING PROTEIN"/>
    <property type="match status" value="1"/>
</dbReference>
<evidence type="ECO:0000259" key="2">
    <source>
        <dbReference type="Pfam" id="PF04389"/>
    </source>
</evidence>
<sequence length="317" mass="35696">MKKTLFLLVAIGCSALSYAQKTSAKNYKVEEKSVAATLKFLSSDELQGRDAGSKGLEQAAQYLEDIFVKNGVKPYFTTYKDTLTNFEKTTYNVVGYLEGTDPKLKNEFVVFGAHYDHIGTLLDAAAGADNIYNGANDDASGVTTVSELVNYFGKTKTNKRSILFCYFSGEEKGLLGSQSLAAKLKAQNFNLYAMLNFEMVGVAMNRDIMAYLTGYGMSTMGDKINEYAGKKLIGYLDVEMKYQLFRRSDNYSFYNEFQKPSQTICTFDFENFAYYHQVEDDFEHMDTKHMTAFIQEMVPVTDKMVNAPANDIVMKKK</sequence>
<dbReference type="Pfam" id="PF04389">
    <property type="entry name" value="Peptidase_M28"/>
    <property type="match status" value="1"/>
</dbReference>
<dbReference type="GO" id="GO:0008235">
    <property type="term" value="F:metalloexopeptidase activity"/>
    <property type="evidence" value="ECO:0007669"/>
    <property type="project" value="InterPro"/>
</dbReference>
<keyword evidence="1" id="KW-0732">Signal</keyword>
<dbReference type="InterPro" id="IPR007484">
    <property type="entry name" value="Peptidase_M28"/>
</dbReference>
<dbReference type="RefSeq" id="WP_143372900.1">
    <property type="nucleotide sequence ID" value="NZ_VJVZ01000004.1"/>
</dbReference>
<dbReference type="Proteomes" id="UP000320643">
    <property type="component" value="Unassembled WGS sequence"/>
</dbReference>
<dbReference type="Gene3D" id="3.40.630.10">
    <property type="entry name" value="Zn peptidases"/>
    <property type="match status" value="1"/>
</dbReference>
<feature type="signal peptide" evidence="1">
    <location>
        <begin position="1"/>
        <end position="19"/>
    </location>
</feature>
<name>A0A552V4F6_9FLAO</name>
<dbReference type="InterPro" id="IPR045175">
    <property type="entry name" value="M28_fam"/>
</dbReference>
<accession>A0A552V4F6</accession>
<dbReference type="EMBL" id="VJVZ01000004">
    <property type="protein sequence ID" value="TRW25319.1"/>
    <property type="molecule type" value="Genomic_DNA"/>
</dbReference>
<comment type="caution">
    <text evidence="3">The sequence shown here is derived from an EMBL/GenBank/DDBJ whole genome shotgun (WGS) entry which is preliminary data.</text>
</comment>
<organism evidence="3 4">
    <name type="scientific">Flavobacterium zepuense</name>
    <dbReference type="NCBI Taxonomy" id="2593302"/>
    <lineage>
        <taxon>Bacteria</taxon>
        <taxon>Pseudomonadati</taxon>
        <taxon>Bacteroidota</taxon>
        <taxon>Flavobacteriia</taxon>
        <taxon>Flavobacteriales</taxon>
        <taxon>Flavobacteriaceae</taxon>
        <taxon>Flavobacterium</taxon>
    </lineage>
</organism>
<proteinExistence type="predicted"/>
<keyword evidence="4" id="KW-1185">Reference proteome</keyword>
<dbReference type="GO" id="GO:0006508">
    <property type="term" value="P:proteolysis"/>
    <property type="evidence" value="ECO:0007669"/>
    <property type="project" value="InterPro"/>
</dbReference>